<evidence type="ECO:0000256" key="1">
    <source>
        <dbReference type="SAM" id="MobiDB-lite"/>
    </source>
</evidence>
<proteinExistence type="predicted"/>
<evidence type="ECO:0000313" key="5">
    <source>
        <dbReference type="Proteomes" id="UP000008044"/>
    </source>
</evidence>
<protein>
    <submittedName>
        <fullName evidence="4">Protein phosphatase 2C domain-containing protein</fullName>
    </submittedName>
</protein>
<evidence type="ECO:0000313" key="6">
    <source>
        <dbReference type="Proteomes" id="UP001194579"/>
    </source>
</evidence>
<dbReference type="Proteomes" id="UP000008044">
    <property type="component" value="Chromosome"/>
</dbReference>
<evidence type="ECO:0000259" key="2">
    <source>
        <dbReference type="Pfam" id="PF13672"/>
    </source>
</evidence>
<dbReference type="InterPro" id="IPR001932">
    <property type="entry name" value="PPM-type_phosphatase-like_dom"/>
</dbReference>
<sequence length="588" mass="63381">MDIDVRLDLQIFVLILQQAGKTLSEADVNAWGDDAELRELLDKLREQVMLKAEGIAPPLPIIESGDSTESSDTIESSCPTEHDDSTGNNDSQNGPGSVEATADAVVAPQDAVEALPDMIAASGQDDAIQPEIAAPETVAPLSVSGAEPVEQENAEKAQWEAMSFAELNAAQGRPATVNALKPGQVPTPSLSNKAPPAAVSLPQVKINIANARVGTPFNSPIEISLDNGMRPDVREVVFSEAIGLHFDRETTALVGIPTLSGDWDIAVHWSCGTATVGVTKVLLIVNPDPRSLWKIIDPPADDRYFKTNMAQQAIRQPGVNIAAASRRGRSHEHVGTFRDDDYFIAHDNDSGWSVLLVADGAGSAKNSRQGSRLVTEVVGDYLARQLAGELASRLKRAIADWTPEDQREVGTFFVSQFHKAAQLAVHKIHGEALETNESIKSYSTTLLATVTLRTDDGVFAASFWLGDGAIAAYGPTGKVRLLGMPDSGEYAGQTRFLDQDAVQDTQFSKRVIIGKWSEISHLILMTDGVSDPYFETDNGLQNAAKWDALIADIAPCLNDSEQAAERLTEWLNFFSPGNHDDRTIVVAW</sequence>
<dbReference type="InterPro" id="IPR036457">
    <property type="entry name" value="PPM-type-like_dom_sf"/>
</dbReference>
<evidence type="ECO:0000313" key="4">
    <source>
        <dbReference type="EMBL" id="MBI0555260.1"/>
    </source>
</evidence>
<keyword evidence="6" id="KW-1185">Reference proteome</keyword>
<name>A0A0H3IA69_PECPM</name>
<feature type="compositionally biased region" description="Low complexity" evidence="1">
    <location>
        <begin position="61"/>
        <end position="77"/>
    </location>
</feature>
<dbReference type="SUPFAM" id="SSF81606">
    <property type="entry name" value="PP2C-like"/>
    <property type="match status" value="1"/>
</dbReference>
<accession>A0A0H3IA69</accession>
<feature type="domain" description="PPM-type phosphatase" evidence="2">
    <location>
        <begin position="327"/>
        <end position="572"/>
    </location>
</feature>
<organism evidence="3 5">
    <name type="scientific">Pectobacterium parmentieri</name>
    <dbReference type="NCBI Taxonomy" id="1905730"/>
    <lineage>
        <taxon>Bacteria</taxon>
        <taxon>Pseudomonadati</taxon>
        <taxon>Pseudomonadota</taxon>
        <taxon>Gammaproteobacteria</taxon>
        <taxon>Enterobacterales</taxon>
        <taxon>Pectobacteriaceae</taxon>
        <taxon>Pectobacterium</taxon>
    </lineage>
</organism>
<dbReference type="EMBL" id="WABS01000022">
    <property type="protein sequence ID" value="MBI0555260.1"/>
    <property type="molecule type" value="Genomic_DNA"/>
</dbReference>
<feature type="compositionally biased region" description="Polar residues" evidence="1">
    <location>
        <begin position="86"/>
        <end position="95"/>
    </location>
</feature>
<dbReference type="Proteomes" id="UP001194579">
    <property type="component" value="Unassembled WGS sequence"/>
</dbReference>
<dbReference type="EMBL" id="CP003415">
    <property type="protein sequence ID" value="AFI91886.1"/>
    <property type="molecule type" value="Genomic_DNA"/>
</dbReference>
<reference evidence="6" key="3">
    <citation type="submission" date="2023-07" db="EMBL/GenBank/DDBJ databases">
        <title>Identification of Pectobacterium versatile causing blackleg of potato from New York State with a whole genome sequencing approach.</title>
        <authorList>
            <person name="Ma X."/>
            <person name="Swingle B."/>
        </authorList>
    </citation>
    <scope>NUCLEOTIDE SEQUENCE [LARGE SCALE GENOMIC DNA]</scope>
    <source>
        <strain evidence="6">NY1588A</strain>
    </source>
</reference>
<reference evidence="3 5" key="1">
    <citation type="journal article" date="2012" name="J. Bacteriol.">
        <title>Genome sequence of Pectobacterium sp. strain SCC3193.</title>
        <authorList>
            <person name="Koskinen J.P."/>
            <person name="Laine P."/>
            <person name="Niemi O."/>
            <person name="Nykyri J."/>
            <person name="Harjunpaa H."/>
            <person name="Auvinen P."/>
            <person name="Paulin L."/>
            <person name="Pirhonen M."/>
            <person name="Palva T."/>
            <person name="Holm L."/>
        </authorList>
    </citation>
    <scope>NUCLEOTIDE SEQUENCE [LARGE SCALE GENOMIC DNA]</scope>
    <source>
        <strain evidence="3 5">SCC3193</strain>
    </source>
</reference>
<reference evidence="4" key="4">
    <citation type="submission" date="2024-05" db="EMBL/GenBank/DDBJ databases">
        <title>Identification of Pectobacterium versatile causing blackleg of potato from New York State with a whole genome sequencing approach.</title>
        <authorList>
            <person name="Ma X."/>
            <person name="Swingle B."/>
        </authorList>
    </citation>
    <scope>NUCLEOTIDE SEQUENCE</scope>
    <source>
        <strain evidence="4">NY1588A</strain>
    </source>
</reference>
<dbReference type="KEGG" id="pec:W5S_3823"/>
<dbReference type="PATRIC" id="fig|1166016.3.peg.3887"/>
<dbReference type="STRING" id="1905730.W5S_3823"/>
<dbReference type="Gene3D" id="3.60.40.10">
    <property type="entry name" value="PPM-type phosphatase domain"/>
    <property type="match status" value="1"/>
</dbReference>
<reference evidence="3" key="2">
    <citation type="submission" date="2012-03" db="EMBL/GenBank/DDBJ databases">
        <authorList>
            <person name="Koskinen P."/>
            <person name="Laine P."/>
            <person name="Niemi O."/>
            <person name="Nykyri J."/>
            <person name="Harjunpaa H."/>
            <person name="Auvinen P."/>
            <person name="Paulin L."/>
            <person name="Pirhonen M."/>
            <person name="Palva T."/>
            <person name="Holm L."/>
        </authorList>
    </citation>
    <scope>NUCLEOTIDE SEQUENCE</scope>
    <source>
        <strain evidence="3">SCC3193</strain>
    </source>
</reference>
<dbReference type="HOGENOM" id="CLU_027874_0_0_6"/>
<dbReference type="Pfam" id="PF13672">
    <property type="entry name" value="PP2C_2"/>
    <property type="match status" value="1"/>
</dbReference>
<gene>
    <name evidence="3" type="ordered locus">W5S_3823</name>
    <name evidence="4" type="ORF">F6Q06_12280</name>
</gene>
<feature type="region of interest" description="Disordered" evidence="1">
    <location>
        <begin position="58"/>
        <end position="98"/>
    </location>
</feature>
<evidence type="ECO:0000313" key="3">
    <source>
        <dbReference type="EMBL" id="AFI91886.1"/>
    </source>
</evidence>
<dbReference type="RefSeq" id="WP_014701335.1">
    <property type="nucleotide sequence ID" value="NC_017845.1"/>
</dbReference>
<dbReference type="eggNOG" id="COG0631">
    <property type="taxonomic scope" value="Bacteria"/>
</dbReference>
<dbReference type="AlphaFoldDB" id="A0A0H3IA69"/>